<accession>A0A1L7TCA6</accession>
<dbReference type="Proteomes" id="UP000184255">
    <property type="component" value="Unassembled WGS sequence"/>
</dbReference>
<reference evidence="5" key="1">
    <citation type="journal article" date="2016" name="Genome Biol. Evol.">
        <title>Comparative 'omics' of the Fusarium fujikuroi species complex highlights differences in genetic potential and metabolite synthesis.</title>
        <authorList>
            <person name="Niehaus E.-M."/>
            <person name="Muensterkoetter M."/>
            <person name="Proctor R.H."/>
            <person name="Brown D.W."/>
            <person name="Sharon A."/>
            <person name="Idan Y."/>
            <person name="Oren-Young L."/>
            <person name="Sieber C.M."/>
            <person name="Novak O."/>
            <person name="Pencik A."/>
            <person name="Tarkowska D."/>
            <person name="Hromadova K."/>
            <person name="Freeman S."/>
            <person name="Maymon M."/>
            <person name="Elazar M."/>
            <person name="Youssef S.A."/>
            <person name="El-Shabrawy E.S.M."/>
            <person name="Shalaby A.B.A."/>
            <person name="Houterman P."/>
            <person name="Brock N.L."/>
            <person name="Burkhardt I."/>
            <person name="Tsavkelova E.A."/>
            <person name="Dickschat J.S."/>
            <person name="Galuszka P."/>
            <person name="Gueldener U."/>
            <person name="Tudzynski B."/>
        </authorList>
    </citation>
    <scope>NUCLEOTIDE SEQUENCE [LARGE SCALE GENOMIC DNA]</scope>
    <source>
        <strain evidence="5">MRC7560</strain>
    </source>
</reference>
<comment type="caution">
    <text evidence="4">The sequence shown here is derived from an EMBL/GenBank/DDBJ whole genome shotgun (WGS) entry which is preliminary data.</text>
</comment>
<evidence type="ECO:0000313" key="4">
    <source>
        <dbReference type="EMBL" id="CVK94422.1"/>
    </source>
</evidence>
<name>A0A1L7TCA6_FUSMA</name>
<evidence type="ECO:0000256" key="1">
    <source>
        <dbReference type="PROSITE-ProRule" id="PRU00042"/>
    </source>
</evidence>
<dbReference type="RefSeq" id="XP_041682834.1">
    <property type="nucleotide sequence ID" value="XM_041832362.1"/>
</dbReference>
<keyword evidence="1" id="KW-0863">Zinc-finger</keyword>
<organism evidence="4 5">
    <name type="scientific">Fusarium mangiferae</name>
    <name type="common">Mango malformation disease fungus</name>
    <dbReference type="NCBI Taxonomy" id="192010"/>
    <lineage>
        <taxon>Eukaryota</taxon>
        <taxon>Fungi</taxon>
        <taxon>Dikarya</taxon>
        <taxon>Ascomycota</taxon>
        <taxon>Pezizomycotina</taxon>
        <taxon>Sordariomycetes</taxon>
        <taxon>Hypocreomycetidae</taxon>
        <taxon>Hypocreales</taxon>
        <taxon>Nectriaceae</taxon>
        <taxon>Fusarium</taxon>
        <taxon>Fusarium fujikuroi species complex</taxon>
    </lineage>
</organism>
<dbReference type="GeneID" id="65082804"/>
<keyword evidence="5" id="KW-1185">Reference proteome</keyword>
<dbReference type="AlphaFoldDB" id="A0A1L7TCA6"/>
<feature type="region of interest" description="Disordered" evidence="2">
    <location>
        <begin position="390"/>
        <end position="418"/>
    </location>
</feature>
<evidence type="ECO:0000313" key="5">
    <source>
        <dbReference type="Proteomes" id="UP000184255"/>
    </source>
</evidence>
<keyword evidence="1" id="KW-0862">Zinc</keyword>
<feature type="compositionally biased region" description="Polar residues" evidence="2">
    <location>
        <begin position="400"/>
        <end position="418"/>
    </location>
</feature>
<dbReference type="InterPro" id="IPR013087">
    <property type="entry name" value="Znf_C2H2_type"/>
</dbReference>
<sequence>MDSYSPNKEAISAVDGLLACLIYLDETGSEPTDPLVRSLRQQTGHYWESLTRLASTHTIPCFTALYNSFDSRTHFYEVAIFTFRNILVGIKPHSLNNIFPLCSLSYIASCCLQNHDNVFDIEVWRSAILDPEERQTFSNLAGIVWPQVPSILTDDPLEPQLLTLLLGASTYQNPSAQSSTLGFDFMQDESLLNDLSDPFLDFNAIPDSPVAFGIEISQPTSSSLQGLQGSAIVSNLISFLTECGDFLHVFSGRAVTTKDLYSCIAFIQGGARVKSVINTCLKRLKSDETSQSLSAVGILYIVERFVALGYLQTPEELRKYMLCVGRAVILEDEALAEFCQTVRETTATVSSPLTPPRGGGRRLKELRLIPRRVIPCEVCGRLFSRTYNKNRHVETKHPRSQLSPSANGLVQGSMRLTA</sequence>
<dbReference type="PROSITE" id="PS00028">
    <property type="entry name" value="ZINC_FINGER_C2H2_1"/>
    <property type="match status" value="1"/>
</dbReference>
<dbReference type="EMBL" id="FCQH01000006">
    <property type="protein sequence ID" value="CVK94422.1"/>
    <property type="molecule type" value="Genomic_DNA"/>
</dbReference>
<gene>
    <name evidence="4" type="ORF">FMAN_03533</name>
</gene>
<proteinExistence type="predicted"/>
<dbReference type="VEuPathDB" id="FungiDB:FMAN_03533"/>
<feature type="domain" description="C2H2-type" evidence="3">
    <location>
        <begin position="374"/>
        <end position="402"/>
    </location>
</feature>
<dbReference type="GO" id="GO:0008270">
    <property type="term" value="F:zinc ion binding"/>
    <property type="evidence" value="ECO:0007669"/>
    <property type="project" value="UniProtKB-KW"/>
</dbReference>
<evidence type="ECO:0000256" key="2">
    <source>
        <dbReference type="SAM" id="MobiDB-lite"/>
    </source>
</evidence>
<keyword evidence="1" id="KW-0479">Metal-binding</keyword>
<evidence type="ECO:0000259" key="3">
    <source>
        <dbReference type="PROSITE" id="PS50157"/>
    </source>
</evidence>
<dbReference type="PROSITE" id="PS50157">
    <property type="entry name" value="ZINC_FINGER_C2H2_2"/>
    <property type="match status" value="1"/>
</dbReference>
<protein>
    <recommendedName>
        <fullName evidence="3">C2H2-type domain-containing protein</fullName>
    </recommendedName>
</protein>